<evidence type="ECO:0000313" key="1">
    <source>
        <dbReference type="EMBL" id="TKR60652.1"/>
    </source>
</evidence>
<organism evidence="1 2">
    <name type="scientific">Steinernema carpocapsae</name>
    <name type="common">Entomopathogenic nematode</name>
    <dbReference type="NCBI Taxonomy" id="34508"/>
    <lineage>
        <taxon>Eukaryota</taxon>
        <taxon>Metazoa</taxon>
        <taxon>Ecdysozoa</taxon>
        <taxon>Nematoda</taxon>
        <taxon>Chromadorea</taxon>
        <taxon>Rhabditida</taxon>
        <taxon>Tylenchina</taxon>
        <taxon>Panagrolaimomorpha</taxon>
        <taxon>Strongyloidoidea</taxon>
        <taxon>Steinernematidae</taxon>
        <taxon>Steinernema</taxon>
    </lineage>
</organism>
<name>A0A4U5LWU3_STECR</name>
<accession>A0A4U5LWU3</accession>
<dbReference type="Proteomes" id="UP000298663">
    <property type="component" value="Unassembled WGS sequence"/>
</dbReference>
<dbReference type="AlphaFoldDB" id="A0A4U5LWU3"/>
<comment type="caution">
    <text evidence="1">The sequence shown here is derived from an EMBL/GenBank/DDBJ whole genome shotgun (WGS) entry which is preliminary data.</text>
</comment>
<sequence length="123" mass="14850">MRPLPFLEIALKKICTSFRFNSNEYDPKHFQEYVLCFWADWVQNKESSVDRFFREKQKELHIIDELRSKVDWVRVENIPKKARHAIPKYVGDTSDTNIKKTVLRLLGYFFTWSLWPTHLTTNL</sequence>
<dbReference type="EMBL" id="AZBU02000011">
    <property type="protein sequence ID" value="TKR60652.1"/>
    <property type="molecule type" value="Genomic_DNA"/>
</dbReference>
<evidence type="ECO:0000313" key="2">
    <source>
        <dbReference type="Proteomes" id="UP000298663"/>
    </source>
</evidence>
<gene>
    <name evidence="1" type="ORF">L596_027869</name>
</gene>
<protein>
    <submittedName>
        <fullName evidence="1">Uncharacterized protein</fullName>
    </submittedName>
</protein>
<reference evidence="1 2" key="1">
    <citation type="journal article" date="2015" name="Genome Biol.">
        <title>Comparative genomics of Steinernema reveals deeply conserved gene regulatory networks.</title>
        <authorList>
            <person name="Dillman A.R."/>
            <person name="Macchietto M."/>
            <person name="Porter C.F."/>
            <person name="Rogers A."/>
            <person name="Williams B."/>
            <person name="Antoshechkin I."/>
            <person name="Lee M.M."/>
            <person name="Goodwin Z."/>
            <person name="Lu X."/>
            <person name="Lewis E.E."/>
            <person name="Goodrich-Blair H."/>
            <person name="Stock S.P."/>
            <person name="Adams B.J."/>
            <person name="Sternberg P.W."/>
            <person name="Mortazavi A."/>
        </authorList>
    </citation>
    <scope>NUCLEOTIDE SEQUENCE [LARGE SCALE GENOMIC DNA]</scope>
    <source>
        <strain evidence="1 2">ALL</strain>
    </source>
</reference>
<reference evidence="1 2" key="2">
    <citation type="journal article" date="2019" name="G3 (Bethesda)">
        <title>Hybrid Assembly of the Genome of the Entomopathogenic Nematode Steinernema carpocapsae Identifies the X-Chromosome.</title>
        <authorList>
            <person name="Serra L."/>
            <person name="Macchietto M."/>
            <person name="Macias-Munoz A."/>
            <person name="McGill C.J."/>
            <person name="Rodriguez I.M."/>
            <person name="Rodriguez B."/>
            <person name="Murad R."/>
            <person name="Mortazavi A."/>
        </authorList>
    </citation>
    <scope>NUCLEOTIDE SEQUENCE [LARGE SCALE GENOMIC DNA]</scope>
    <source>
        <strain evidence="1 2">ALL</strain>
    </source>
</reference>
<keyword evidence="2" id="KW-1185">Reference proteome</keyword>
<proteinExistence type="predicted"/>